<feature type="transmembrane region" description="Helical" evidence="1">
    <location>
        <begin position="223"/>
        <end position="240"/>
    </location>
</feature>
<sequence>MDFLKLTKKQTGYVFILAYLISFIVGIISFYAFESVIDNVLLLSFVANLMMTIVIFAFSLITKNSSMYDPYWSVIPPVIILWWVYYQAVMIDLTTVLLIVGIMLWAIRLTYNWWKNWTGFKEQDWRYDLIKEKTTKYYLLSNFGAIHLIPTLVVYIQLINAYEVIIKGGSINIWIILGFVLMLFATSIQFLADKQMYEFRQNRDSKSQIIDRGIWLYSRHPNYLGELSIWVGVYLMYLGISKTLDMNILYPLAMIALFLFISIPMMEKKLENRPGFNDYKKQVSMLIPYRKIKQK</sequence>
<feature type="transmembrane region" description="Helical" evidence="1">
    <location>
        <begin position="82"/>
        <end position="107"/>
    </location>
</feature>
<keyword evidence="1" id="KW-0812">Transmembrane</keyword>
<feature type="transmembrane region" description="Helical" evidence="1">
    <location>
        <begin position="171"/>
        <end position="192"/>
    </location>
</feature>
<protein>
    <submittedName>
        <fullName evidence="2">DUF1295 domain-containing protein</fullName>
    </submittedName>
</protein>
<feature type="transmembrane region" description="Helical" evidence="1">
    <location>
        <begin position="12"/>
        <end position="33"/>
    </location>
</feature>
<proteinExistence type="predicted"/>
<dbReference type="RefSeq" id="WP_312031111.1">
    <property type="nucleotide sequence ID" value="NZ_CP051151.1"/>
</dbReference>
<evidence type="ECO:0000313" key="3">
    <source>
        <dbReference type="Proteomes" id="UP000512167"/>
    </source>
</evidence>
<dbReference type="PROSITE" id="PS50244">
    <property type="entry name" value="S5A_REDUCTASE"/>
    <property type="match status" value="1"/>
</dbReference>
<dbReference type="GO" id="GO:0016020">
    <property type="term" value="C:membrane"/>
    <property type="evidence" value="ECO:0007669"/>
    <property type="project" value="TreeGrafter"/>
</dbReference>
<feature type="transmembrane region" description="Helical" evidence="1">
    <location>
        <begin position="40"/>
        <end position="62"/>
    </location>
</feature>
<feature type="transmembrane region" description="Helical" evidence="1">
    <location>
        <begin position="137"/>
        <end position="159"/>
    </location>
</feature>
<name>A0A7L6N6Y1_9MOLU</name>
<reference evidence="2 3" key="1">
    <citation type="submission" date="2020-04" db="EMBL/GenBank/DDBJ databases">
        <authorList>
            <person name="Zheng R.K."/>
            <person name="Sun C.M."/>
        </authorList>
    </citation>
    <scope>NUCLEOTIDE SEQUENCE [LARGE SCALE GENOMIC DNA]</scope>
    <source>
        <strain evidence="3">zrk29</strain>
    </source>
</reference>
<keyword evidence="1" id="KW-0472">Membrane</keyword>
<dbReference type="Proteomes" id="UP000512167">
    <property type="component" value="Chromosome"/>
</dbReference>
<dbReference type="Gene3D" id="1.20.120.1630">
    <property type="match status" value="1"/>
</dbReference>
<organism evidence="2 3">
    <name type="scientific">Hujiaoplasma nucleasis</name>
    <dbReference type="NCBI Taxonomy" id="2725268"/>
    <lineage>
        <taxon>Bacteria</taxon>
        <taxon>Bacillati</taxon>
        <taxon>Mycoplasmatota</taxon>
        <taxon>Mollicutes</taxon>
        <taxon>Candidatus Izemoplasmatales</taxon>
        <taxon>Hujiaoplasmataceae</taxon>
        <taxon>Hujiaoplasma</taxon>
    </lineage>
</organism>
<gene>
    <name evidence="2" type="ORF">HF295_05180</name>
</gene>
<dbReference type="InterPro" id="IPR010721">
    <property type="entry name" value="UstE-like"/>
</dbReference>
<keyword evidence="1" id="KW-1133">Transmembrane helix</keyword>
<dbReference type="Pfam" id="PF06966">
    <property type="entry name" value="DUF1295"/>
    <property type="match status" value="1"/>
</dbReference>
<dbReference type="KEGG" id="tbk:HF295_05180"/>
<evidence type="ECO:0000256" key="1">
    <source>
        <dbReference type="SAM" id="Phobius"/>
    </source>
</evidence>
<dbReference type="EMBL" id="CP051151">
    <property type="protein sequence ID" value="QLY40284.1"/>
    <property type="molecule type" value="Genomic_DNA"/>
</dbReference>
<feature type="transmembrane region" description="Helical" evidence="1">
    <location>
        <begin position="246"/>
        <end position="263"/>
    </location>
</feature>
<dbReference type="PANTHER" id="PTHR32251:SF23">
    <property type="entry name" value="3-OXO-5-ALPHA-STEROID 4-DEHYDROGENASE (DUF1295)"/>
    <property type="match status" value="1"/>
</dbReference>
<accession>A0A7L6N6Y1</accession>
<dbReference type="PANTHER" id="PTHR32251">
    <property type="entry name" value="3-OXO-5-ALPHA-STEROID 4-DEHYDROGENASE"/>
    <property type="match status" value="1"/>
</dbReference>
<evidence type="ECO:0000313" key="2">
    <source>
        <dbReference type="EMBL" id="QLY40284.1"/>
    </source>
</evidence>
<keyword evidence="3" id="KW-1185">Reference proteome</keyword>
<dbReference type="AlphaFoldDB" id="A0A7L6N6Y1"/>